<proteinExistence type="predicted"/>
<dbReference type="EMBL" id="MLAI01000012">
    <property type="protein sequence ID" value="OOF86831.1"/>
    <property type="molecule type" value="Genomic_DNA"/>
</dbReference>
<keyword evidence="1" id="KW-0732">Signal</keyword>
<organism evidence="2 3">
    <name type="scientific">Rodentibacter ratti</name>
    <dbReference type="NCBI Taxonomy" id="1906745"/>
    <lineage>
        <taxon>Bacteria</taxon>
        <taxon>Pseudomonadati</taxon>
        <taxon>Pseudomonadota</taxon>
        <taxon>Gammaproteobacteria</taxon>
        <taxon>Pasteurellales</taxon>
        <taxon>Pasteurellaceae</taxon>
        <taxon>Rodentibacter</taxon>
    </lineage>
</organism>
<evidence type="ECO:0000256" key="1">
    <source>
        <dbReference type="SAM" id="SignalP"/>
    </source>
</evidence>
<reference evidence="2 3" key="1">
    <citation type="submission" date="2016-10" db="EMBL/GenBank/DDBJ databases">
        <title>Rodentibacter gen. nov. and new species.</title>
        <authorList>
            <person name="Christensen H."/>
        </authorList>
    </citation>
    <scope>NUCLEOTIDE SEQUENCE [LARGE SCALE GENOMIC DNA]</scope>
    <source>
        <strain evidence="2 3">Ppn158</strain>
    </source>
</reference>
<protein>
    <submittedName>
        <fullName evidence="2">Uncharacterized protein</fullName>
    </submittedName>
</protein>
<evidence type="ECO:0000313" key="3">
    <source>
        <dbReference type="Proteomes" id="UP000189353"/>
    </source>
</evidence>
<dbReference type="OrthoDB" id="8603557at2"/>
<feature type="signal peptide" evidence="1">
    <location>
        <begin position="1"/>
        <end position="19"/>
    </location>
</feature>
<dbReference type="AlphaFoldDB" id="A0A1V3LA48"/>
<sequence length="171" mass="19098">MSKFLIAILFGLSIFSLSAKDIDTFITDNYPNVSEMDKSCRFMRTERSDFAPSLCIEDVISKDFLSKNDNLYIIVLGGENSSGCHLCPGLIDLYAYTKEGKYIVEKGIEIGSWGSPPKLWSFSKLKNGQVLISVEDLFFQGGEFSCSKYTFTVSNSKFIRKTTEVCSPTSP</sequence>
<dbReference type="Proteomes" id="UP000189353">
    <property type="component" value="Unassembled WGS sequence"/>
</dbReference>
<comment type="caution">
    <text evidence="2">The sequence shown here is derived from an EMBL/GenBank/DDBJ whole genome shotgun (WGS) entry which is preliminary data.</text>
</comment>
<name>A0A1V3LA48_9PAST</name>
<accession>A0A1V3LA48</accession>
<evidence type="ECO:0000313" key="2">
    <source>
        <dbReference type="EMBL" id="OOF86831.1"/>
    </source>
</evidence>
<feature type="chain" id="PRO_5013183369" evidence="1">
    <location>
        <begin position="20"/>
        <end position="171"/>
    </location>
</feature>
<dbReference type="RefSeq" id="WP_077552565.1">
    <property type="nucleotide sequence ID" value="NZ_MLAI01000012.1"/>
</dbReference>
<gene>
    <name evidence="2" type="ORF">BKG88_03765</name>
</gene>